<evidence type="ECO:0000256" key="5">
    <source>
        <dbReference type="ARBA" id="ARBA00023204"/>
    </source>
</evidence>
<comment type="subcellular location">
    <subcellularLocation>
        <location evidence="1">Nucleus</location>
    </subcellularLocation>
</comment>
<keyword evidence="11" id="KW-1185">Reference proteome</keyword>
<feature type="region of interest" description="Disordered" evidence="8">
    <location>
        <begin position="719"/>
        <end position="781"/>
    </location>
</feature>
<dbReference type="Pfam" id="PF09494">
    <property type="entry name" value="Slx4"/>
    <property type="match status" value="1"/>
</dbReference>
<comment type="similarity">
    <text evidence="2">Belongs to the SLX4 family.</text>
</comment>
<keyword evidence="6" id="KW-0539">Nucleus</keyword>
<dbReference type="PROSITE" id="PS50097">
    <property type="entry name" value="BTB"/>
    <property type="match status" value="1"/>
</dbReference>
<keyword evidence="3" id="KW-0227">DNA damage</keyword>
<dbReference type="OrthoDB" id="1931232at2759"/>
<dbReference type="GO" id="GO:0033557">
    <property type="term" value="C:Slx1-Slx4 complex"/>
    <property type="evidence" value="ECO:0007669"/>
    <property type="project" value="InterPro"/>
</dbReference>
<evidence type="ECO:0000259" key="9">
    <source>
        <dbReference type="PROSITE" id="PS50097"/>
    </source>
</evidence>
<evidence type="ECO:0000256" key="6">
    <source>
        <dbReference type="ARBA" id="ARBA00023242"/>
    </source>
</evidence>
<protein>
    <recommendedName>
        <fullName evidence="7">Structure-specific endonuclease subunit SLX4</fullName>
    </recommendedName>
</protein>
<dbReference type="Pfam" id="PF00651">
    <property type="entry name" value="BTB"/>
    <property type="match status" value="1"/>
</dbReference>
<organism evidence="10 11">
    <name type="scientific">Ladona fulva</name>
    <name type="common">Scarce chaser dragonfly</name>
    <name type="synonym">Libellula fulva</name>
    <dbReference type="NCBI Taxonomy" id="123851"/>
    <lineage>
        <taxon>Eukaryota</taxon>
        <taxon>Metazoa</taxon>
        <taxon>Ecdysozoa</taxon>
        <taxon>Arthropoda</taxon>
        <taxon>Hexapoda</taxon>
        <taxon>Insecta</taxon>
        <taxon>Pterygota</taxon>
        <taxon>Palaeoptera</taxon>
        <taxon>Odonata</taxon>
        <taxon>Epiprocta</taxon>
        <taxon>Anisoptera</taxon>
        <taxon>Libelluloidea</taxon>
        <taxon>Libellulidae</taxon>
        <taxon>Ladona</taxon>
    </lineage>
</organism>
<sequence length="908" mass="101971">MDSRCDSKRKEAKRSLFTESPLTSKQNKLSCDWIMLVGNPEMSDVKVYTEGEQLIPAHKLVFFARCPLIIKDLVEEEDRGKKSNMLLWVEICYEAAFLFLKHIYGGVFNRSEARIVKVLEDLNSLAERYEVRELLELFKKGDYSKEEDANSLQGVDEIVNNSMACEQNAVEEEESRIAKADELIVKVRDISSCEQFKSDQVSPKIMKDRYSYICDEKDDPAGRIEENDPCHRSEVAYISSNDDMRMNSPSVSVLGRSSPDIFQMTGVADSPESVKVIKVKDPRITQELSQDSRESIEYLVSLMEKDSSFHKSSECDPALGEGDKEKSQEQTSVNSHISESPSLVFKNKTFSDFEDTVPPETPALGKVAKFIISSTPVVQQINIFGESNSTINKDEAASNIEVKRKLQSLDKSDLVSPSPKKIRIEGDSDGKNNEKEVVDLTLSDSEEVAEKISLNDSNCSTLPPPVIDTEEFTPSKDAVPLSPAASPCGGYISNVWDDFDYIPDVPKVDFNDSISASQKNLTNKNEEGCSRKKSVDEEKARTNEIPDFGSHLVDDSPDSIILLDETIPEEDVTSPINSAKDSPKEEEKHHSSPTHLIAGSQEKERDITERLLDASLSQINESVFWRDENEPKEGNEGSVSLAPCHTPVRPDLKAVGSKNETPETPLYTKKANVTPLADYSGMKTPMLHKELDRYGIKHLKRNQAKQLLRHIYNELHPVVSDENESKNSDSSSREKDKLPSTKEKDIKGKDIMEKKKITFESLDSSPEDNNSSSDESSGSNSDFVVLEESIHESQFESPVKSQALSHKGPCVDIPTAMKRLIESDADFHKKILLYEPIWLTDIKAGLKAHGAKFNVKQLMDYLDEQCITFRIQQGNNQRRRKKKKTFSLSQPCNQKRKNKQPISSSQPS</sequence>
<evidence type="ECO:0000256" key="1">
    <source>
        <dbReference type="ARBA" id="ARBA00004123"/>
    </source>
</evidence>
<dbReference type="InterPro" id="IPR018574">
    <property type="entry name" value="Structure-sp_endonuc_su_Slx4"/>
</dbReference>
<feature type="region of interest" description="Disordered" evidence="8">
    <location>
        <begin position="873"/>
        <end position="908"/>
    </location>
</feature>
<feature type="region of interest" description="Disordered" evidence="8">
    <location>
        <begin position="310"/>
        <end position="339"/>
    </location>
</feature>
<keyword evidence="4" id="KW-0233">DNA recombination</keyword>
<feature type="region of interest" description="Disordered" evidence="8">
    <location>
        <begin position="566"/>
        <end position="603"/>
    </location>
</feature>
<evidence type="ECO:0000256" key="3">
    <source>
        <dbReference type="ARBA" id="ARBA00022763"/>
    </source>
</evidence>
<feature type="compositionally biased region" description="Basic and acidic residues" evidence="8">
    <location>
        <begin position="723"/>
        <end position="758"/>
    </location>
</feature>
<feature type="region of interest" description="Disordered" evidence="8">
    <location>
        <begin position="518"/>
        <end position="541"/>
    </location>
</feature>
<evidence type="ECO:0000313" key="10">
    <source>
        <dbReference type="EMBL" id="KAG8222776.1"/>
    </source>
</evidence>
<feature type="domain" description="BTB" evidence="9">
    <location>
        <begin position="43"/>
        <end position="112"/>
    </location>
</feature>
<reference evidence="10" key="2">
    <citation type="submission" date="2017-10" db="EMBL/GenBank/DDBJ databases">
        <title>Ladona fulva Genome sequencing and assembly.</title>
        <authorList>
            <person name="Murali S."/>
            <person name="Richards S."/>
            <person name="Bandaranaike D."/>
            <person name="Bellair M."/>
            <person name="Blankenburg K."/>
            <person name="Chao H."/>
            <person name="Dinh H."/>
            <person name="Doddapaneni H."/>
            <person name="Dugan-Rocha S."/>
            <person name="Elkadiri S."/>
            <person name="Gnanaolivu R."/>
            <person name="Hernandez B."/>
            <person name="Skinner E."/>
            <person name="Javaid M."/>
            <person name="Lee S."/>
            <person name="Li M."/>
            <person name="Ming W."/>
            <person name="Munidasa M."/>
            <person name="Muniz J."/>
            <person name="Nguyen L."/>
            <person name="Hughes D."/>
            <person name="Osuji N."/>
            <person name="Pu L.-L."/>
            <person name="Puazo M."/>
            <person name="Qu C."/>
            <person name="Quiroz J."/>
            <person name="Raj R."/>
            <person name="Weissenberger G."/>
            <person name="Xin Y."/>
            <person name="Zou X."/>
            <person name="Han Y."/>
            <person name="Worley K."/>
            <person name="Muzny D."/>
            <person name="Gibbs R."/>
        </authorList>
    </citation>
    <scope>NUCLEOTIDE SEQUENCE</scope>
    <source>
        <strain evidence="10">Sampled in the wild</strain>
    </source>
</reference>
<evidence type="ECO:0000256" key="4">
    <source>
        <dbReference type="ARBA" id="ARBA00023172"/>
    </source>
</evidence>
<dbReference type="GO" id="GO:0000712">
    <property type="term" value="P:resolution of meiotic recombination intermediates"/>
    <property type="evidence" value="ECO:0007669"/>
    <property type="project" value="TreeGrafter"/>
</dbReference>
<feature type="compositionally biased region" description="Basic and acidic residues" evidence="8">
    <location>
        <begin position="422"/>
        <end position="432"/>
    </location>
</feature>
<dbReference type="CDD" id="cd22999">
    <property type="entry name" value="SAP_SLX4"/>
    <property type="match status" value="1"/>
</dbReference>
<feature type="compositionally biased region" description="Polar residues" evidence="8">
    <location>
        <begin position="329"/>
        <end position="339"/>
    </location>
</feature>
<dbReference type="Gene3D" id="3.30.710.10">
    <property type="entry name" value="Potassium Channel Kv1.1, Chain A"/>
    <property type="match status" value="1"/>
</dbReference>
<name>A0A8K0JUR4_LADFU</name>
<dbReference type="InterPro" id="IPR011333">
    <property type="entry name" value="SKP1/BTB/POZ_sf"/>
</dbReference>
<feature type="region of interest" description="Disordered" evidence="8">
    <location>
        <begin position="413"/>
        <end position="432"/>
    </location>
</feature>
<dbReference type="SUPFAM" id="SSF54695">
    <property type="entry name" value="POZ domain"/>
    <property type="match status" value="1"/>
</dbReference>
<dbReference type="PANTHER" id="PTHR21541:SF3">
    <property type="entry name" value="STRUCTURE-SPECIFIC ENDONUCLEASE SUBUNIT SLX4"/>
    <property type="match status" value="1"/>
</dbReference>
<dbReference type="EMBL" id="KZ308144">
    <property type="protein sequence ID" value="KAG8222776.1"/>
    <property type="molecule type" value="Genomic_DNA"/>
</dbReference>
<evidence type="ECO:0000256" key="8">
    <source>
        <dbReference type="SAM" id="MobiDB-lite"/>
    </source>
</evidence>
<dbReference type="GO" id="GO:0006260">
    <property type="term" value="P:DNA replication"/>
    <property type="evidence" value="ECO:0007669"/>
    <property type="project" value="InterPro"/>
</dbReference>
<evidence type="ECO:0000256" key="7">
    <source>
        <dbReference type="ARBA" id="ARBA00029496"/>
    </source>
</evidence>
<reference evidence="10" key="1">
    <citation type="submission" date="2013-04" db="EMBL/GenBank/DDBJ databases">
        <authorList>
            <person name="Qu J."/>
            <person name="Murali S.C."/>
            <person name="Bandaranaike D."/>
            <person name="Bellair M."/>
            <person name="Blankenburg K."/>
            <person name="Chao H."/>
            <person name="Dinh H."/>
            <person name="Doddapaneni H."/>
            <person name="Downs B."/>
            <person name="Dugan-Rocha S."/>
            <person name="Elkadiri S."/>
            <person name="Gnanaolivu R.D."/>
            <person name="Hernandez B."/>
            <person name="Javaid M."/>
            <person name="Jayaseelan J.C."/>
            <person name="Lee S."/>
            <person name="Li M."/>
            <person name="Ming W."/>
            <person name="Munidasa M."/>
            <person name="Muniz J."/>
            <person name="Nguyen L."/>
            <person name="Ongeri F."/>
            <person name="Osuji N."/>
            <person name="Pu L.-L."/>
            <person name="Puazo M."/>
            <person name="Qu C."/>
            <person name="Quiroz J."/>
            <person name="Raj R."/>
            <person name="Weissenberger G."/>
            <person name="Xin Y."/>
            <person name="Zou X."/>
            <person name="Han Y."/>
            <person name="Richards S."/>
            <person name="Worley K."/>
            <person name="Muzny D."/>
            <person name="Gibbs R."/>
        </authorList>
    </citation>
    <scope>NUCLEOTIDE SEQUENCE</scope>
    <source>
        <strain evidence="10">Sampled in the wild</strain>
    </source>
</reference>
<evidence type="ECO:0000313" key="11">
    <source>
        <dbReference type="Proteomes" id="UP000792457"/>
    </source>
</evidence>
<accession>A0A8K0JUR4</accession>
<gene>
    <name evidence="10" type="ORF">J437_LFUL006792</name>
</gene>
<feature type="compositionally biased region" description="Basic and acidic residues" evidence="8">
    <location>
        <begin position="581"/>
        <end position="590"/>
    </location>
</feature>
<dbReference type="InterPro" id="IPR000210">
    <property type="entry name" value="BTB/POZ_dom"/>
</dbReference>
<evidence type="ECO:0000256" key="2">
    <source>
        <dbReference type="ARBA" id="ARBA00006661"/>
    </source>
</evidence>
<dbReference type="Proteomes" id="UP000792457">
    <property type="component" value="Unassembled WGS sequence"/>
</dbReference>
<proteinExistence type="inferred from homology"/>
<feature type="compositionally biased region" description="Low complexity" evidence="8">
    <location>
        <begin position="760"/>
        <end position="781"/>
    </location>
</feature>
<feature type="compositionally biased region" description="Basic and acidic residues" evidence="8">
    <location>
        <begin position="524"/>
        <end position="541"/>
    </location>
</feature>
<feature type="region of interest" description="Disordered" evidence="8">
    <location>
        <begin position="629"/>
        <end position="665"/>
    </location>
</feature>
<dbReference type="PANTHER" id="PTHR21541">
    <property type="entry name" value="BTB POZ DOMAIN CONTAINING 12"/>
    <property type="match status" value="1"/>
</dbReference>
<comment type="caution">
    <text evidence="10">The sequence shown here is derived from an EMBL/GenBank/DDBJ whole genome shotgun (WGS) entry which is preliminary data.</text>
</comment>
<dbReference type="AlphaFoldDB" id="A0A8K0JUR4"/>
<dbReference type="GO" id="GO:0006281">
    <property type="term" value="P:DNA repair"/>
    <property type="evidence" value="ECO:0007669"/>
    <property type="project" value="UniProtKB-KW"/>
</dbReference>
<keyword evidence="5" id="KW-0234">DNA repair</keyword>